<accession>A0A382E7S1</accession>
<evidence type="ECO:0000313" key="1">
    <source>
        <dbReference type="EMBL" id="SVB46439.1"/>
    </source>
</evidence>
<dbReference type="EMBL" id="UINC01043020">
    <property type="protein sequence ID" value="SVB46439.1"/>
    <property type="molecule type" value="Genomic_DNA"/>
</dbReference>
<dbReference type="GO" id="GO:0005737">
    <property type="term" value="C:cytoplasm"/>
    <property type="evidence" value="ECO:0007669"/>
    <property type="project" value="TreeGrafter"/>
</dbReference>
<dbReference type="PANTHER" id="PTHR45982:SF1">
    <property type="entry name" value="REGULATOR OF CHROMOSOME CONDENSATION"/>
    <property type="match status" value="1"/>
</dbReference>
<dbReference type="PROSITE" id="PS50012">
    <property type="entry name" value="RCC1_3"/>
    <property type="match status" value="2"/>
</dbReference>
<reference evidence="1" key="1">
    <citation type="submission" date="2018-05" db="EMBL/GenBank/DDBJ databases">
        <authorList>
            <person name="Lanie J.A."/>
            <person name="Ng W.-L."/>
            <person name="Kazmierczak K.M."/>
            <person name="Andrzejewski T.M."/>
            <person name="Davidsen T.M."/>
            <person name="Wayne K.J."/>
            <person name="Tettelin H."/>
            <person name="Glass J.I."/>
            <person name="Rusch D."/>
            <person name="Podicherti R."/>
            <person name="Tsui H.-C.T."/>
            <person name="Winkler M.E."/>
        </authorList>
    </citation>
    <scope>NUCLEOTIDE SEQUENCE</scope>
</reference>
<dbReference type="SUPFAM" id="SSF50985">
    <property type="entry name" value="RCC1/BLIP-II"/>
    <property type="match status" value="1"/>
</dbReference>
<sequence>MKAYPSNGLRSKRLTISGIVVLLLALICSIQIDPRRADAASLNSGGFAQSVGFNDSLARVETGNTHSCFLSHAGRVKCWGTNSFGQLGKDSTASWGDDTSEMAALGAVNLGTNKTAVSIAAGDYHTCALLNDGTVKCWGLNSSGQLGRDNVLNWGDGSGEMAALGAINLGTNKTAVRIAAGDYHTCALLNDGTVKCWGLNSSGQLGTDSTANLGDGSGEMAALGAVNLGTNKTATAI</sequence>
<dbReference type="InterPro" id="IPR051553">
    <property type="entry name" value="Ran_GTPase-activating"/>
</dbReference>
<name>A0A382E7S1_9ZZZZ</name>
<proteinExistence type="predicted"/>
<gene>
    <name evidence="1" type="ORF">METZ01_LOCUS199293</name>
</gene>
<organism evidence="1">
    <name type="scientific">marine metagenome</name>
    <dbReference type="NCBI Taxonomy" id="408172"/>
    <lineage>
        <taxon>unclassified sequences</taxon>
        <taxon>metagenomes</taxon>
        <taxon>ecological metagenomes</taxon>
    </lineage>
</organism>
<dbReference type="InterPro" id="IPR009091">
    <property type="entry name" value="RCC1/BLIP-II"/>
</dbReference>
<feature type="non-terminal residue" evidence="1">
    <location>
        <position position="237"/>
    </location>
</feature>
<dbReference type="PRINTS" id="PR00633">
    <property type="entry name" value="RCCNDNSATION"/>
</dbReference>
<dbReference type="GO" id="GO:0005085">
    <property type="term" value="F:guanyl-nucleotide exchange factor activity"/>
    <property type="evidence" value="ECO:0007669"/>
    <property type="project" value="TreeGrafter"/>
</dbReference>
<dbReference type="AlphaFoldDB" id="A0A382E7S1"/>
<dbReference type="PANTHER" id="PTHR45982">
    <property type="entry name" value="REGULATOR OF CHROMOSOME CONDENSATION"/>
    <property type="match status" value="1"/>
</dbReference>
<protein>
    <submittedName>
        <fullName evidence="1">Uncharacterized protein</fullName>
    </submittedName>
</protein>
<dbReference type="Pfam" id="PF13540">
    <property type="entry name" value="RCC1_2"/>
    <property type="match status" value="3"/>
</dbReference>
<feature type="non-terminal residue" evidence="1">
    <location>
        <position position="1"/>
    </location>
</feature>
<dbReference type="Gene3D" id="2.130.10.30">
    <property type="entry name" value="Regulator of chromosome condensation 1/beta-lactamase-inhibitor protein II"/>
    <property type="match status" value="1"/>
</dbReference>
<dbReference type="InterPro" id="IPR000408">
    <property type="entry name" value="Reg_chr_condens"/>
</dbReference>